<evidence type="ECO:0000313" key="2">
    <source>
        <dbReference type="Proteomes" id="UP000019260"/>
    </source>
</evidence>
<dbReference type="PATRIC" id="fig|838561.3.peg.246"/>
<proteinExistence type="predicted"/>
<accession>W0GKI3</accession>
<dbReference type="Proteomes" id="UP000019260">
    <property type="component" value="Chromosome"/>
</dbReference>
<keyword evidence="2" id="KW-1185">Reference proteome</keyword>
<reference evidence="1 2" key="1">
    <citation type="submission" date="2013-09" db="EMBL/GenBank/DDBJ databases">
        <title>Complete genome sequence of Spiroplasma mirum suckling mouse cataract agent.</title>
        <authorList>
            <person name="Landry C.A."/>
            <person name="Bastian F.O."/>
            <person name="Thune R.L."/>
        </authorList>
    </citation>
    <scope>NUCLEOTIDE SEQUENCE [LARGE SCALE GENOMIC DNA]</scope>
    <source>
        <strain evidence="1 2">SMCA</strain>
    </source>
</reference>
<dbReference type="HOGENOM" id="CLU_2119579_0_0_14"/>
<dbReference type="KEGG" id="smir:SMM_0210"/>
<protein>
    <submittedName>
        <fullName evidence="1">Uncharacterized protein</fullName>
    </submittedName>
</protein>
<dbReference type="RefSeq" id="WP_025317031.1">
    <property type="nucleotide sequence ID" value="NZ_CP002082.1"/>
</dbReference>
<name>W0GKI3_9MOLU</name>
<sequence>MNTWFSITNYNSIGNPSWRETSKINTNEYDTTIDKGGNYPSELINMLGYNLLAFRGTNISIGSLQKILDDYRDLTTGKPDDQIQFMVDNVTYTVLSKITGINHSLILGNHSVVC</sequence>
<organism evidence="1 2">
    <name type="scientific">Spiroplasma mirum ATCC 29335</name>
    <dbReference type="NCBI Taxonomy" id="838561"/>
    <lineage>
        <taxon>Bacteria</taxon>
        <taxon>Bacillati</taxon>
        <taxon>Mycoplasmatota</taxon>
        <taxon>Mollicutes</taxon>
        <taxon>Entomoplasmatales</taxon>
        <taxon>Spiroplasmataceae</taxon>
        <taxon>Spiroplasma</taxon>
    </lineage>
</organism>
<dbReference type="AlphaFoldDB" id="W0GKI3"/>
<evidence type="ECO:0000313" key="1">
    <source>
        <dbReference type="EMBL" id="AHI57626.1"/>
    </source>
</evidence>
<dbReference type="KEGG" id="smia:P344_01305"/>
<gene>
    <name evidence="1" type="ORF">P344_01305</name>
</gene>
<dbReference type="EMBL" id="CP006720">
    <property type="protein sequence ID" value="AHI57626.1"/>
    <property type="molecule type" value="Genomic_DNA"/>
</dbReference>